<evidence type="ECO:0000313" key="2">
    <source>
        <dbReference type="EMBL" id="AVM01790.1"/>
    </source>
</evidence>
<dbReference type="InterPro" id="IPR041698">
    <property type="entry name" value="Methyltransf_25"/>
</dbReference>
<keyword evidence="3" id="KW-1185">Reference proteome</keyword>
<dbReference type="Gene3D" id="3.40.50.150">
    <property type="entry name" value="Vaccinia Virus protein VP39"/>
    <property type="match status" value="1"/>
</dbReference>
<keyword evidence="2" id="KW-0808">Transferase</keyword>
<sequence length="271" mass="29414">MSEVSTPTDLPLSGRKDEDMPGHWLLARMGKRVLRPGGLELTRHMLADAGLTGSDVVELAPGLGKTAAAVLAADPKSYIGVESDPAAVALTEKVVGHRGTVIEADAAKTGLAGASSDVVIGEAMLTMQSERGKDAIIGEAFRVLRPGGRYAIHELALEPDTLTDEQKTEIRQALARSIKVNARPLTEAEWRERFAAAGFEVEQVRFAKMALLEPRRMIADEGPLRALKIAGNVLTHPDARRRIVGMRKVFRKYRRELAAIEIIARKPATDE</sequence>
<dbReference type="InterPro" id="IPR029063">
    <property type="entry name" value="SAM-dependent_MTases_sf"/>
</dbReference>
<dbReference type="EMBL" id="CP027433">
    <property type="protein sequence ID" value="AVM01790.1"/>
    <property type="molecule type" value="Genomic_DNA"/>
</dbReference>
<protein>
    <submittedName>
        <fullName evidence="2">SAM-dependent methyltransferase</fullName>
    </submittedName>
</protein>
<dbReference type="GO" id="GO:0032259">
    <property type="term" value="P:methylation"/>
    <property type="evidence" value="ECO:0007669"/>
    <property type="project" value="UniProtKB-KW"/>
</dbReference>
<reference evidence="2 3" key="1">
    <citation type="submission" date="2018-03" db="EMBL/GenBank/DDBJ databases">
        <title>Characteristics and genome of n-alkane degrading marine bacteria Gordonia iterans isolated from crude oil contaminated in Tae-an, South Korea.</title>
        <authorList>
            <person name="Lee S.-S."/>
            <person name="Kim H."/>
        </authorList>
    </citation>
    <scope>NUCLEOTIDE SEQUENCE [LARGE SCALE GENOMIC DNA]</scope>
    <source>
        <strain evidence="2 3">Co17</strain>
    </source>
</reference>
<feature type="domain" description="Methyltransferase" evidence="1">
    <location>
        <begin position="56"/>
        <end position="148"/>
    </location>
</feature>
<organism evidence="2 3">
    <name type="scientific">Gordonia iterans</name>
    <dbReference type="NCBI Taxonomy" id="1004901"/>
    <lineage>
        <taxon>Bacteria</taxon>
        <taxon>Bacillati</taxon>
        <taxon>Actinomycetota</taxon>
        <taxon>Actinomycetes</taxon>
        <taxon>Mycobacteriales</taxon>
        <taxon>Gordoniaceae</taxon>
        <taxon>Gordonia</taxon>
    </lineage>
</organism>
<dbReference type="Pfam" id="PF13649">
    <property type="entry name" value="Methyltransf_25"/>
    <property type="match status" value="1"/>
</dbReference>
<dbReference type="OrthoDB" id="9805171at2"/>
<dbReference type="Proteomes" id="UP000239814">
    <property type="component" value="Chromosome"/>
</dbReference>
<evidence type="ECO:0000259" key="1">
    <source>
        <dbReference type="Pfam" id="PF13649"/>
    </source>
</evidence>
<dbReference type="AlphaFoldDB" id="A0A2S0KJD6"/>
<gene>
    <name evidence="2" type="ORF">C6V83_17520</name>
</gene>
<dbReference type="RefSeq" id="WP_105943493.1">
    <property type="nucleotide sequence ID" value="NZ_CP027433.1"/>
</dbReference>
<dbReference type="KEGG" id="git:C6V83_17520"/>
<proteinExistence type="predicted"/>
<dbReference type="CDD" id="cd02440">
    <property type="entry name" value="AdoMet_MTases"/>
    <property type="match status" value="1"/>
</dbReference>
<accession>A0A2S0KJD6</accession>
<keyword evidence="2" id="KW-0489">Methyltransferase</keyword>
<name>A0A2S0KJD6_9ACTN</name>
<dbReference type="GO" id="GO:0008168">
    <property type="term" value="F:methyltransferase activity"/>
    <property type="evidence" value="ECO:0007669"/>
    <property type="project" value="UniProtKB-KW"/>
</dbReference>
<evidence type="ECO:0000313" key="3">
    <source>
        <dbReference type="Proteomes" id="UP000239814"/>
    </source>
</evidence>
<dbReference type="SUPFAM" id="SSF53335">
    <property type="entry name" value="S-adenosyl-L-methionine-dependent methyltransferases"/>
    <property type="match status" value="1"/>
</dbReference>